<name>A0A1E7Q629_9GAMM</name>
<proteinExistence type="predicted"/>
<keyword evidence="1" id="KW-0812">Transmembrane</keyword>
<protein>
    <submittedName>
        <fullName evidence="2">Uncharacterized protein</fullName>
    </submittedName>
</protein>
<gene>
    <name evidence="2" type="ORF">BI198_08245</name>
</gene>
<comment type="caution">
    <text evidence="2">The sequence shown here is derived from an EMBL/GenBank/DDBJ whole genome shotgun (WGS) entry which is preliminary data.</text>
</comment>
<accession>A0A1E7Q629</accession>
<feature type="transmembrane region" description="Helical" evidence="1">
    <location>
        <begin position="6"/>
        <end position="22"/>
    </location>
</feature>
<dbReference type="RefSeq" id="WP_070049121.1">
    <property type="nucleotide sequence ID" value="NZ_CBCSDO010000005.1"/>
</dbReference>
<dbReference type="AlphaFoldDB" id="A0A1E7Q629"/>
<dbReference type="OrthoDB" id="8601734at2"/>
<evidence type="ECO:0000313" key="2">
    <source>
        <dbReference type="EMBL" id="OEY69551.1"/>
    </source>
</evidence>
<dbReference type="EMBL" id="MKEK01000001">
    <property type="protein sequence ID" value="OEY69551.1"/>
    <property type="molecule type" value="Genomic_DNA"/>
</dbReference>
<evidence type="ECO:0000313" key="3">
    <source>
        <dbReference type="Proteomes" id="UP000242258"/>
    </source>
</evidence>
<keyword evidence="1" id="KW-0472">Membrane</keyword>
<dbReference type="Proteomes" id="UP000242258">
    <property type="component" value="Unassembled WGS sequence"/>
</dbReference>
<dbReference type="STRING" id="1628148.BI198_08245"/>
<organism evidence="2 3">
    <name type="scientific">Rheinheimera salexigens</name>
    <dbReference type="NCBI Taxonomy" id="1628148"/>
    <lineage>
        <taxon>Bacteria</taxon>
        <taxon>Pseudomonadati</taxon>
        <taxon>Pseudomonadota</taxon>
        <taxon>Gammaproteobacteria</taxon>
        <taxon>Chromatiales</taxon>
        <taxon>Chromatiaceae</taxon>
        <taxon>Rheinheimera</taxon>
    </lineage>
</organism>
<keyword evidence="1" id="KW-1133">Transmembrane helix</keyword>
<keyword evidence="3" id="KW-1185">Reference proteome</keyword>
<evidence type="ECO:0000256" key="1">
    <source>
        <dbReference type="SAM" id="Phobius"/>
    </source>
</evidence>
<sequence length="172" mass="19019">MIWELIATIVAGVGAAGVILLLRKLTGNAIAKWTIPSFAALAMLSFQVYSEYTWFSHQQAFLPSGVVVLHQDKNTAFWRPWSYLYPQTLGFVAADIANAEKNNINTEVQRVNLYFVQRHSAVQTSSQVVHCGYNAKAKNSQTVIIPASGATLDNQWIALNKQDPLLQAVCHS</sequence>
<reference evidence="3" key="1">
    <citation type="submission" date="2016-09" db="EMBL/GenBank/DDBJ databases">
        <authorList>
            <person name="Wan X."/>
            <person name="Hou S."/>
        </authorList>
    </citation>
    <scope>NUCLEOTIDE SEQUENCE [LARGE SCALE GENOMIC DNA]</scope>
    <source>
        <strain evidence="3">KH87</strain>
    </source>
</reference>